<organism evidence="1 2">
    <name type="scientific">Paraburkholderia ribeironis</name>
    <dbReference type="NCBI Taxonomy" id="1247936"/>
    <lineage>
        <taxon>Bacteria</taxon>
        <taxon>Pseudomonadati</taxon>
        <taxon>Pseudomonadota</taxon>
        <taxon>Betaproteobacteria</taxon>
        <taxon>Burkholderiales</taxon>
        <taxon>Burkholderiaceae</taxon>
        <taxon>Paraburkholderia</taxon>
    </lineage>
</organism>
<evidence type="ECO:0000313" key="1">
    <source>
        <dbReference type="EMBL" id="SIT38042.1"/>
    </source>
</evidence>
<dbReference type="EMBL" id="CYGX02000013">
    <property type="protein sequence ID" value="SIT38042.1"/>
    <property type="molecule type" value="Genomic_DNA"/>
</dbReference>
<accession>A0A1N7RTN6</accession>
<protein>
    <submittedName>
        <fullName evidence="1">Uncharacterized protein</fullName>
    </submittedName>
</protein>
<keyword evidence="2" id="KW-1185">Reference proteome</keyword>
<dbReference type="AlphaFoldDB" id="A0A1N7RTN6"/>
<sequence length="75" mass="8871">MPVRAYSHNAYAVMQARLPRKLIVRQNTSRYTEETILQRDNPVRKYPNWRNCFDASNVSCNSGLHTENDRQEPFD</sequence>
<gene>
    <name evidence="1" type="ORF">BN2475_130066</name>
</gene>
<dbReference type="STRING" id="1247936.BN2475_130066"/>
<reference evidence="1 2" key="1">
    <citation type="submission" date="2016-12" db="EMBL/GenBank/DDBJ databases">
        <authorList>
            <person name="Song W.-J."/>
            <person name="Kurnit D.M."/>
        </authorList>
    </citation>
    <scope>NUCLEOTIDE SEQUENCE [LARGE SCALE GENOMIC DNA]</scope>
    <source>
        <strain evidence="1 2">STM7296</strain>
    </source>
</reference>
<proteinExistence type="predicted"/>
<name>A0A1N7RTN6_9BURK</name>
<evidence type="ECO:0000313" key="2">
    <source>
        <dbReference type="Proteomes" id="UP000187012"/>
    </source>
</evidence>
<dbReference type="Proteomes" id="UP000187012">
    <property type="component" value="Unassembled WGS sequence"/>
</dbReference>